<dbReference type="InterPro" id="IPR012257">
    <property type="entry name" value="Glc_ox_4Fe-4S"/>
</dbReference>
<feature type="domain" description="4Fe-4S ferredoxin-type" evidence="7">
    <location>
        <begin position="11"/>
        <end position="41"/>
    </location>
</feature>
<dbReference type="InterPro" id="IPR004017">
    <property type="entry name" value="Cys_rich_dom"/>
</dbReference>
<dbReference type="EMBL" id="JAGGLG010000045">
    <property type="protein sequence ID" value="MBP2020043.1"/>
    <property type="molecule type" value="Genomic_DNA"/>
</dbReference>
<accession>A0ABS4JWZ1</accession>
<name>A0ABS4JWZ1_9FIRM</name>
<comment type="caution">
    <text evidence="8">The sequence shown here is derived from an EMBL/GenBank/DDBJ whole genome shotgun (WGS) entry which is preliminary data.</text>
</comment>
<evidence type="ECO:0000256" key="5">
    <source>
        <dbReference type="ARBA" id="ARBA00023014"/>
    </source>
</evidence>
<dbReference type="SUPFAM" id="SSF46548">
    <property type="entry name" value="alpha-helical ferredoxin"/>
    <property type="match status" value="1"/>
</dbReference>
<dbReference type="Gene3D" id="1.10.1060.10">
    <property type="entry name" value="Alpha-helical ferredoxin"/>
    <property type="match status" value="1"/>
</dbReference>
<evidence type="ECO:0000259" key="7">
    <source>
        <dbReference type="PROSITE" id="PS51379"/>
    </source>
</evidence>
<evidence type="ECO:0000256" key="4">
    <source>
        <dbReference type="ARBA" id="ARBA00023004"/>
    </source>
</evidence>
<keyword evidence="1 6" id="KW-0004">4Fe-4S</keyword>
<comment type="catalytic activity">
    <reaction evidence="6">
        <text>(R)-lactate + A = pyruvate + AH2</text>
        <dbReference type="Rhea" id="RHEA:15089"/>
        <dbReference type="ChEBI" id="CHEBI:13193"/>
        <dbReference type="ChEBI" id="CHEBI:15361"/>
        <dbReference type="ChEBI" id="CHEBI:16004"/>
        <dbReference type="ChEBI" id="CHEBI:17499"/>
    </reaction>
</comment>
<proteinExistence type="predicted"/>
<dbReference type="Proteomes" id="UP001519289">
    <property type="component" value="Unassembled WGS sequence"/>
</dbReference>
<keyword evidence="4 6" id="KW-0408">Iron</keyword>
<dbReference type="InterPro" id="IPR009051">
    <property type="entry name" value="Helical_ferredxn"/>
</dbReference>
<sequence>MSSVSLTNLKEALNYDEIVNCMRCGFCLAACPTYKLSLHEPRSPRGRIALARAVAEGHLDLNDIVGPLDQCVGCRACEVACPAGVHYGEILEAARATIVEHKEQSALERLVRKVGLKWVLGTPAGIRFAGWALWFWQVTGLSWLARKTGLTQAVAGKAMAELEAAMPRVPSPVKRFMGGGPGHVFPAIGERRARVGFFTGCIQEITFWKENRDAIALLQNAGCEVLIVPGQGCCGAVHTHTGEEAAAHEQAKRNIAAFERHQIDYVVNAAGGCGAALKEYKIWLKGDPEWAERAKKFSASVRDISEILLSLPPIPLGPRPGRVTFQDSCHMRNVQKLVNEPRKLLSSVPGLEFVEIGNADQCCGAGGVYNIMQPETANAMGADKASRVKATGARELVVANPPCQLHMRASLMRAGLDKEGVRVVHLATVLRESMDAAKSQERTGQTTR</sequence>
<keyword evidence="9" id="KW-1185">Reference proteome</keyword>
<evidence type="ECO:0000256" key="3">
    <source>
        <dbReference type="ARBA" id="ARBA00022737"/>
    </source>
</evidence>
<dbReference type="PANTHER" id="PTHR32479">
    <property type="entry name" value="GLYCOLATE OXIDASE IRON-SULFUR SUBUNIT"/>
    <property type="match status" value="1"/>
</dbReference>
<keyword evidence="3" id="KW-0677">Repeat</keyword>
<dbReference type="InterPro" id="IPR017896">
    <property type="entry name" value="4Fe4S_Fe-S-bd"/>
</dbReference>
<dbReference type="PROSITE" id="PS00198">
    <property type="entry name" value="4FE4S_FER_1"/>
    <property type="match status" value="1"/>
</dbReference>
<evidence type="ECO:0000313" key="9">
    <source>
        <dbReference type="Proteomes" id="UP001519289"/>
    </source>
</evidence>
<dbReference type="RefSeq" id="WP_209468146.1">
    <property type="nucleotide sequence ID" value="NZ_JAGGLG010000045.1"/>
</dbReference>
<keyword evidence="2 6" id="KW-0479">Metal-binding</keyword>
<protein>
    <recommendedName>
        <fullName evidence="6">Glycolate oxidase iron-sulfur subunit</fullName>
        <ecNumber evidence="6">1.1.99.14</ecNumber>
    </recommendedName>
</protein>
<keyword evidence="5 6" id="KW-0411">Iron-sulfur</keyword>
<dbReference type="PANTHER" id="PTHR32479:SF17">
    <property type="entry name" value="GLYCOLATE OXIDASE IRON-SULFUR SUBUNIT"/>
    <property type="match status" value="1"/>
</dbReference>
<reference evidence="8 9" key="1">
    <citation type="submission" date="2021-03" db="EMBL/GenBank/DDBJ databases">
        <title>Genomic Encyclopedia of Type Strains, Phase IV (KMG-IV): sequencing the most valuable type-strain genomes for metagenomic binning, comparative biology and taxonomic classification.</title>
        <authorList>
            <person name="Goeker M."/>
        </authorList>
    </citation>
    <scope>NUCLEOTIDE SEQUENCE [LARGE SCALE GENOMIC DNA]</scope>
    <source>
        <strain evidence="8 9">DSM 27138</strain>
    </source>
</reference>
<dbReference type="PIRSF" id="PIRSF000139">
    <property type="entry name" value="Glc_ox_4Fe-4S"/>
    <property type="match status" value="1"/>
</dbReference>
<gene>
    <name evidence="8" type="ORF">J2Z79_003497</name>
</gene>
<dbReference type="InterPro" id="IPR017900">
    <property type="entry name" value="4Fe4S_Fe_S_CS"/>
</dbReference>
<evidence type="ECO:0000313" key="8">
    <source>
        <dbReference type="EMBL" id="MBP2020043.1"/>
    </source>
</evidence>
<keyword evidence="6" id="KW-0249">Electron transport</keyword>
<comment type="catalytic activity">
    <reaction evidence="6">
        <text>glycolate + A = glyoxylate + AH2</text>
        <dbReference type="Rhea" id="RHEA:21264"/>
        <dbReference type="ChEBI" id="CHEBI:13193"/>
        <dbReference type="ChEBI" id="CHEBI:17499"/>
        <dbReference type="ChEBI" id="CHEBI:29805"/>
        <dbReference type="ChEBI" id="CHEBI:36655"/>
        <dbReference type="EC" id="1.1.99.14"/>
    </reaction>
</comment>
<dbReference type="EC" id="1.1.99.14" evidence="6"/>
<comment type="cofactor">
    <cofactor evidence="6">
        <name>[4Fe-4S] cluster</name>
        <dbReference type="ChEBI" id="CHEBI:49883"/>
    </cofactor>
    <text evidence="6">Binds 2 [4Fe-4S] clusters.</text>
</comment>
<evidence type="ECO:0000256" key="1">
    <source>
        <dbReference type="ARBA" id="ARBA00022485"/>
    </source>
</evidence>
<dbReference type="Pfam" id="PF13183">
    <property type="entry name" value="Fer4_8"/>
    <property type="match status" value="1"/>
</dbReference>
<comment type="function">
    <text evidence="6">Component of a complex that catalyzes the oxidation of glycolate to glyoxylate.</text>
</comment>
<dbReference type="PROSITE" id="PS51379">
    <property type="entry name" value="4FE4S_FER_2"/>
    <property type="match status" value="2"/>
</dbReference>
<feature type="domain" description="4Fe-4S ferredoxin-type" evidence="7">
    <location>
        <begin position="61"/>
        <end position="91"/>
    </location>
</feature>
<dbReference type="Pfam" id="PF02754">
    <property type="entry name" value="CCG"/>
    <property type="match status" value="2"/>
</dbReference>
<organism evidence="8 9">
    <name type="scientific">Symbiobacterium terraclitae</name>
    <dbReference type="NCBI Taxonomy" id="557451"/>
    <lineage>
        <taxon>Bacteria</taxon>
        <taxon>Bacillati</taxon>
        <taxon>Bacillota</taxon>
        <taxon>Clostridia</taxon>
        <taxon>Eubacteriales</taxon>
        <taxon>Symbiobacteriaceae</taxon>
        <taxon>Symbiobacterium</taxon>
    </lineage>
</organism>
<keyword evidence="6" id="KW-0813">Transport</keyword>
<evidence type="ECO:0000256" key="6">
    <source>
        <dbReference type="PIRNR" id="PIRNR000139"/>
    </source>
</evidence>
<evidence type="ECO:0000256" key="2">
    <source>
        <dbReference type="ARBA" id="ARBA00022723"/>
    </source>
</evidence>